<protein>
    <submittedName>
        <fullName evidence="3">Uncharacterized protein</fullName>
    </submittedName>
</protein>
<gene>
    <name evidence="3" type="ORF">HCN44_001759</name>
</gene>
<dbReference type="Proteomes" id="UP000639338">
    <property type="component" value="Unassembled WGS sequence"/>
</dbReference>
<feature type="compositionally biased region" description="Polar residues" evidence="1">
    <location>
        <begin position="158"/>
        <end position="167"/>
    </location>
</feature>
<name>A0A835CR37_APHGI</name>
<dbReference type="AlphaFoldDB" id="A0A835CR37"/>
<evidence type="ECO:0000313" key="3">
    <source>
        <dbReference type="EMBL" id="KAF7992434.1"/>
    </source>
</evidence>
<feature type="chain" id="PRO_5032983789" evidence="2">
    <location>
        <begin position="20"/>
        <end position="806"/>
    </location>
</feature>
<comment type="caution">
    <text evidence="3">The sequence shown here is derived from an EMBL/GenBank/DDBJ whole genome shotgun (WGS) entry which is preliminary data.</text>
</comment>
<dbReference type="EMBL" id="JACMRX010000003">
    <property type="protein sequence ID" value="KAF7992434.1"/>
    <property type="molecule type" value="Genomic_DNA"/>
</dbReference>
<feature type="region of interest" description="Disordered" evidence="1">
    <location>
        <begin position="186"/>
        <end position="225"/>
    </location>
</feature>
<proteinExistence type="predicted"/>
<feature type="region of interest" description="Disordered" evidence="1">
    <location>
        <begin position="358"/>
        <end position="420"/>
    </location>
</feature>
<feature type="compositionally biased region" description="Polar residues" evidence="1">
    <location>
        <begin position="208"/>
        <end position="217"/>
    </location>
</feature>
<dbReference type="OrthoDB" id="8190309at2759"/>
<evidence type="ECO:0000256" key="2">
    <source>
        <dbReference type="SAM" id="SignalP"/>
    </source>
</evidence>
<evidence type="ECO:0000313" key="4">
    <source>
        <dbReference type="Proteomes" id="UP000639338"/>
    </source>
</evidence>
<reference evidence="3 4" key="1">
    <citation type="submission" date="2020-08" db="EMBL/GenBank/DDBJ databases">
        <title>Aphidius gifuensis genome sequencing and assembly.</title>
        <authorList>
            <person name="Du Z."/>
        </authorList>
    </citation>
    <scope>NUCLEOTIDE SEQUENCE [LARGE SCALE GENOMIC DNA]</scope>
    <source>
        <strain evidence="3">YNYX2018</strain>
        <tissue evidence="3">Adults</tissue>
    </source>
</reference>
<organism evidence="3 4">
    <name type="scientific">Aphidius gifuensis</name>
    <name type="common">Parasitoid wasp</name>
    <dbReference type="NCBI Taxonomy" id="684658"/>
    <lineage>
        <taxon>Eukaryota</taxon>
        <taxon>Metazoa</taxon>
        <taxon>Ecdysozoa</taxon>
        <taxon>Arthropoda</taxon>
        <taxon>Hexapoda</taxon>
        <taxon>Insecta</taxon>
        <taxon>Pterygota</taxon>
        <taxon>Neoptera</taxon>
        <taxon>Endopterygota</taxon>
        <taxon>Hymenoptera</taxon>
        <taxon>Apocrita</taxon>
        <taxon>Ichneumonoidea</taxon>
        <taxon>Braconidae</taxon>
        <taxon>Aphidiinae</taxon>
        <taxon>Aphidius</taxon>
    </lineage>
</organism>
<accession>A0A835CR37</accession>
<feature type="region of interest" description="Disordered" evidence="1">
    <location>
        <begin position="146"/>
        <end position="167"/>
    </location>
</feature>
<feature type="compositionally biased region" description="Low complexity" evidence="1">
    <location>
        <begin position="398"/>
        <end position="420"/>
    </location>
</feature>
<feature type="compositionally biased region" description="Polar residues" evidence="1">
    <location>
        <begin position="380"/>
        <end position="392"/>
    </location>
</feature>
<keyword evidence="4" id="KW-1185">Reference proteome</keyword>
<sequence length="806" mass="92749">MKLKIINLILMSLFLSIKTEEIPNPKYTRTMLKVSRSLPGETRELKVRTSEGNVATLIVKRREKFDNLQNLNSTNSPNNNTQLINKNLYNKTSLSSSFLHENSNENEPTHFKLDTKLIKNNNDDYDNWRPLNFNEKIQNNIEPSKETYTNWKPLPPDTTKSSIDDSPNNGLLFARNFKNREERLIENKDNNGKGSYRVIPHQSRPSKRTNIGANLSKNRGGKDVPPEITIRSEINVKSLTKRRPMSLDSDGTPVIHGIRVPDEPIDKVQVWRNARVVNNTLVTNTIQKIDKKIETTTTPTAAITTPTYHDDSADEKKRFEKFFQDVNRRFGHDYNEQPRNVYYEWDPTSHQNRALNADVYETNNDNYRSPIQKRMLHPEGTQSYPTSSVYTSDNHKISSSSSSPSLSSSSSSSSSSLSLKSGTRTPVLQYAHPELGVQPVKIIKYEKKQIPDNFPDNQNSFTEQRHKKKYVLNDKNIIDSYNNKNYYPNQHFYGLKHNIEQPFWIKLTENVKKHVTQLTKPVIDPLVEATNKISKNLGLLNNNEKSIAQDKSGSVATGTSILIPALGLVASGAALGIGAVAVGRYLDVDVLKRSNDNQQYTLNNKRSLNLNNPIIDHQINYHQDDDDDSNKQKKNDRKKRSFDYLDVFNADENMENLIRNKRMKKIDTFDDSSMKNNNNIFFLINDNDDDNINDEFFNNLNIRKRRNIDDVDVYQNLKNLELSVDANFQSDNWTNTQCAKKFFCNTMIKRGQDSKILMEKKMEIFLNTIKKSQQDQVTSHFNDVMEAVRQNDCSKFNCRKTPNIST</sequence>
<feature type="signal peptide" evidence="2">
    <location>
        <begin position="1"/>
        <end position="19"/>
    </location>
</feature>
<keyword evidence="2" id="KW-0732">Signal</keyword>
<evidence type="ECO:0000256" key="1">
    <source>
        <dbReference type="SAM" id="MobiDB-lite"/>
    </source>
</evidence>